<dbReference type="InterPro" id="IPR004498">
    <property type="entry name" value="Ribosomal_PrmA_MeTrfase"/>
</dbReference>
<dbReference type="Pfam" id="PF06325">
    <property type="entry name" value="PrmA"/>
    <property type="match status" value="1"/>
</dbReference>
<keyword evidence="5" id="KW-0949">S-adenosyl-L-methionine</keyword>
<keyword evidence="2" id="KW-0963">Cytoplasm</keyword>
<dbReference type="Gene3D" id="3.40.50.150">
    <property type="entry name" value="Vaccinia Virus protein VP39"/>
    <property type="match status" value="1"/>
</dbReference>
<keyword evidence="3 6" id="KW-0489">Methyltransferase</keyword>
<evidence type="ECO:0000256" key="2">
    <source>
        <dbReference type="ARBA" id="ARBA00022490"/>
    </source>
</evidence>
<dbReference type="CDD" id="cd02440">
    <property type="entry name" value="AdoMet_MTases"/>
    <property type="match status" value="1"/>
</dbReference>
<dbReference type="GO" id="GO:0005840">
    <property type="term" value="C:ribosome"/>
    <property type="evidence" value="ECO:0007669"/>
    <property type="project" value="UniProtKB-KW"/>
</dbReference>
<dbReference type="STRING" id="1122973.GCA_000379925_01830"/>
<reference evidence="6 7" key="1">
    <citation type="submission" date="2019-03" db="EMBL/GenBank/DDBJ databases">
        <title>Porphyromonas levii Isolated from the Uterus of Dairy Cows.</title>
        <authorList>
            <person name="Francis A.M."/>
        </authorList>
    </citation>
    <scope>NUCLEOTIDE SEQUENCE [LARGE SCALE GENOMIC DNA]</scope>
    <source>
        <strain evidence="6 7">AF5678</strain>
    </source>
</reference>
<evidence type="ECO:0000313" key="7">
    <source>
        <dbReference type="Proteomes" id="UP000297225"/>
    </source>
</evidence>
<organism evidence="6 7">
    <name type="scientific">Porphyromonas levii</name>
    <dbReference type="NCBI Taxonomy" id="28114"/>
    <lineage>
        <taxon>Bacteria</taxon>
        <taxon>Pseudomonadati</taxon>
        <taxon>Bacteroidota</taxon>
        <taxon>Bacteroidia</taxon>
        <taxon>Bacteroidales</taxon>
        <taxon>Porphyromonadaceae</taxon>
        <taxon>Porphyromonas</taxon>
    </lineage>
</organism>
<name>A0A4Y8WMW9_9PORP</name>
<dbReference type="InterPro" id="IPR029063">
    <property type="entry name" value="SAM-dependent_MTases_sf"/>
</dbReference>
<evidence type="ECO:0000256" key="3">
    <source>
        <dbReference type="ARBA" id="ARBA00022603"/>
    </source>
</evidence>
<evidence type="ECO:0000256" key="1">
    <source>
        <dbReference type="ARBA" id="ARBA00009741"/>
    </source>
</evidence>
<accession>A0A4Y8WMW9</accession>
<dbReference type="NCBIfam" id="NF001785">
    <property type="entry name" value="PRK00517.2-2"/>
    <property type="match status" value="1"/>
</dbReference>
<evidence type="ECO:0000256" key="5">
    <source>
        <dbReference type="ARBA" id="ARBA00022691"/>
    </source>
</evidence>
<keyword evidence="6" id="KW-0687">Ribonucleoprotein</keyword>
<dbReference type="PANTHER" id="PTHR43648">
    <property type="entry name" value="ELECTRON TRANSFER FLAVOPROTEIN BETA SUBUNIT LYSINE METHYLTRANSFERASE"/>
    <property type="match status" value="1"/>
</dbReference>
<dbReference type="AlphaFoldDB" id="A0A4Y8WMW9"/>
<dbReference type="PANTHER" id="PTHR43648:SF1">
    <property type="entry name" value="ELECTRON TRANSFER FLAVOPROTEIN BETA SUBUNIT LYSINE METHYLTRANSFERASE"/>
    <property type="match status" value="1"/>
</dbReference>
<comment type="caution">
    <text evidence="6">The sequence shown here is derived from an EMBL/GenBank/DDBJ whole genome shotgun (WGS) entry which is preliminary data.</text>
</comment>
<dbReference type="Proteomes" id="UP000297225">
    <property type="component" value="Unassembled WGS sequence"/>
</dbReference>
<evidence type="ECO:0000256" key="4">
    <source>
        <dbReference type="ARBA" id="ARBA00022679"/>
    </source>
</evidence>
<sequence>MKYLKISMPRPAEEWLQDILVQRLGDIGFDSFCEEDGQLLCYVPKDSYDEQALMTVLEEEEFAELDHAFTVTVEEDRNWNEEWERHYFEPVEIIEGELAVRASFHKPVEGVRHEIIIDPKMAFGTGNHATTQAMLTLLGQINLEGATVIDMGCGSGILGIYAMMRGSSKCVSIDIDEWSVANTKENAKVNGVELTVIQGDASALKKIPRSDIFLANINRNIILNDLDQYVTRMHPYGVMLLSGFLADDLPQIMDAVTKYNLSVLGHLEMPGGWVAVRVVNQNA</sequence>
<evidence type="ECO:0000313" key="6">
    <source>
        <dbReference type="EMBL" id="TFH94173.1"/>
    </source>
</evidence>
<dbReference type="EMBL" id="SPNC01000171">
    <property type="protein sequence ID" value="TFH94173.1"/>
    <property type="molecule type" value="Genomic_DNA"/>
</dbReference>
<keyword evidence="4 6" id="KW-0808">Transferase</keyword>
<keyword evidence="7" id="KW-1185">Reference proteome</keyword>
<dbReference type="PIRSF" id="PIRSF000401">
    <property type="entry name" value="RPL11_MTase"/>
    <property type="match status" value="1"/>
</dbReference>
<dbReference type="GO" id="GO:0008276">
    <property type="term" value="F:protein methyltransferase activity"/>
    <property type="evidence" value="ECO:0007669"/>
    <property type="project" value="InterPro"/>
</dbReference>
<dbReference type="InterPro" id="IPR050078">
    <property type="entry name" value="Ribosomal_L11_MeTrfase_PrmA"/>
</dbReference>
<keyword evidence="6" id="KW-0689">Ribosomal protein</keyword>
<dbReference type="SUPFAM" id="SSF53335">
    <property type="entry name" value="S-adenosyl-L-methionine-dependent methyltransferases"/>
    <property type="match status" value="1"/>
</dbReference>
<gene>
    <name evidence="6" type="ORF">E4P47_08660</name>
</gene>
<dbReference type="RefSeq" id="WP_134849904.1">
    <property type="nucleotide sequence ID" value="NZ_CP197400.1"/>
</dbReference>
<comment type="similarity">
    <text evidence="1">Belongs to the methyltransferase superfamily. PrmA family.</text>
</comment>
<dbReference type="GO" id="GO:0032259">
    <property type="term" value="P:methylation"/>
    <property type="evidence" value="ECO:0007669"/>
    <property type="project" value="UniProtKB-KW"/>
</dbReference>
<dbReference type="OrthoDB" id="9785995at2"/>
<proteinExistence type="inferred from homology"/>
<protein>
    <submittedName>
        <fullName evidence="6">50S ribosomal protein L11 methyltransferase</fullName>
    </submittedName>
</protein>